<evidence type="ECO:0000259" key="8">
    <source>
        <dbReference type="Pfam" id="PF00082"/>
    </source>
</evidence>
<dbReference type="PRINTS" id="PR00723">
    <property type="entry name" value="SUBTILISIN"/>
</dbReference>
<reference evidence="11 12" key="1">
    <citation type="submission" date="2016-07" db="EMBL/GenBank/DDBJ databases">
        <title>Pervasive Adenine N6-methylation of Active Genes in Fungi.</title>
        <authorList>
            <consortium name="DOE Joint Genome Institute"/>
            <person name="Mondo S.J."/>
            <person name="Dannebaum R.O."/>
            <person name="Kuo R.C."/>
            <person name="Labutti K."/>
            <person name="Haridas S."/>
            <person name="Kuo A."/>
            <person name="Salamov A."/>
            <person name="Ahrendt S.R."/>
            <person name="Lipzen A."/>
            <person name="Sullivan W."/>
            <person name="Andreopoulos W.B."/>
            <person name="Clum A."/>
            <person name="Lindquist E."/>
            <person name="Daum C."/>
            <person name="Ramamoorthy G.K."/>
            <person name="Gryganskyi A."/>
            <person name="Culley D."/>
            <person name="Magnuson J.K."/>
            <person name="James T.Y."/>
            <person name="O'Malley M.A."/>
            <person name="Stajich J.E."/>
            <person name="Spatafora J.W."/>
            <person name="Visel A."/>
            <person name="Grigoriev I.V."/>
        </authorList>
    </citation>
    <scope>NUCLEOTIDE SEQUENCE [LARGE SCALE GENOMIC DNA]</scope>
    <source>
        <strain evidence="11 12">ATCC 12442</strain>
    </source>
</reference>
<name>A0A1Y1VXD7_9FUNG</name>
<dbReference type="OrthoDB" id="10256524at2759"/>
<feature type="compositionally biased region" description="Basic and acidic residues" evidence="7">
    <location>
        <begin position="892"/>
        <end position="915"/>
    </location>
</feature>
<dbReference type="GO" id="GO:0004252">
    <property type="term" value="F:serine-type endopeptidase activity"/>
    <property type="evidence" value="ECO:0007669"/>
    <property type="project" value="UniProtKB-UniRule"/>
</dbReference>
<dbReference type="PANTHER" id="PTHR43806">
    <property type="entry name" value="PEPTIDASE S8"/>
    <property type="match status" value="1"/>
</dbReference>
<dbReference type="EMBL" id="MCFD01000019">
    <property type="protein sequence ID" value="ORX65947.1"/>
    <property type="molecule type" value="Genomic_DNA"/>
</dbReference>
<feature type="domain" description="Peptidase S8/S53" evidence="8">
    <location>
        <begin position="36"/>
        <end position="487"/>
    </location>
</feature>
<keyword evidence="4 6" id="KW-0378">Hydrolase</keyword>
<evidence type="ECO:0000256" key="1">
    <source>
        <dbReference type="ARBA" id="ARBA00011073"/>
    </source>
</evidence>
<feature type="active site" description="Charge relay system" evidence="6">
    <location>
        <position position="439"/>
    </location>
</feature>
<dbReference type="InterPro" id="IPR050131">
    <property type="entry name" value="Peptidase_S8_subtilisin-like"/>
</dbReference>
<keyword evidence="3 6" id="KW-0645">Protease</keyword>
<accession>A0A1Y1VXD7</accession>
<feature type="compositionally biased region" description="Basic and acidic residues" evidence="7">
    <location>
        <begin position="875"/>
        <end position="885"/>
    </location>
</feature>
<dbReference type="Gene3D" id="3.40.50.200">
    <property type="entry name" value="Peptidase S8/S53 domain"/>
    <property type="match status" value="1"/>
</dbReference>
<evidence type="ECO:0000256" key="7">
    <source>
        <dbReference type="SAM" id="MobiDB-lite"/>
    </source>
</evidence>
<dbReference type="Pfam" id="PF21223">
    <property type="entry name" value="TPPII_Ig-like-1"/>
    <property type="match status" value="1"/>
</dbReference>
<dbReference type="GO" id="GO:0005829">
    <property type="term" value="C:cytosol"/>
    <property type="evidence" value="ECO:0007669"/>
    <property type="project" value="TreeGrafter"/>
</dbReference>
<protein>
    <submittedName>
        <fullName evidence="11">Subtilisin-like protein</fullName>
    </submittedName>
</protein>
<evidence type="ECO:0000256" key="3">
    <source>
        <dbReference type="ARBA" id="ARBA00022670"/>
    </source>
</evidence>
<evidence type="ECO:0000259" key="9">
    <source>
        <dbReference type="Pfam" id="PF12580"/>
    </source>
</evidence>
<gene>
    <name evidence="11" type="ORF">DL89DRAFT_260625</name>
</gene>
<organism evidence="11 12">
    <name type="scientific">Linderina pennispora</name>
    <dbReference type="NCBI Taxonomy" id="61395"/>
    <lineage>
        <taxon>Eukaryota</taxon>
        <taxon>Fungi</taxon>
        <taxon>Fungi incertae sedis</taxon>
        <taxon>Zoopagomycota</taxon>
        <taxon>Kickxellomycotina</taxon>
        <taxon>Kickxellomycetes</taxon>
        <taxon>Kickxellales</taxon>
        <taxon>Kickxellaceae</taxon>
        <taxon>Linderina</taxon>
    </lineage>
</organism>
<evidence type="ECO:0000256" key="2">
    <source>
        <dbReference type="ARBA" id="ARBA00022438"/>
    </source>
</evidence>
<sequence length="968" mass="105483">MSGNKTPHTQFPTHGLLPRADTQAGDFVRKHPHYDGRGTIVAVLDTGIAPMAMGLHTTTDGKRKVLDYVDCTGSGDVRLQAPRTNADELVGATGRKLKVNSKWKNPTGEWRVGAKRLYEITPDILKEDIKKERQAVFWLTALPRGLATSRPPKDEDAELKHELEAQREVLKDFGAKYEDPGPVLDILVFHDGKQWRAAIDTQETGDFTGVEALGAYKLTGDIGKLAKRNLFYYTLNFYEEGKVLSIVANVGSHSTHVAGIIGAHHPDEPQNDGVAPGAQLLSLMIGDHRVSSLETGTGLTRAANAIIEHGADLANMSYGEPSATANSGQWVQLLRKEVIKKHRCIFVSSAGNEGPALSTAGAPGGASDDIIGVGAYVGYEQIKAEYTMYDTVKDTVFTWSSRGPTADGSRGVDIYAPGSAITSYPTYTLQRLHLANGTSMSSPNLCGCLALLVSAWKHEFGKEGEPKVSPYRIKNAMMATAKQFGDELAGWAGAVGSGVELESQLKFEYEQRVILSTSESWIKVPEAVYVSSEGRSFDARVDPTSLERGRLHVAEILGFDSRNVDRGAIFRIPVTITKPSEVGASGCVRFPALRFQPTEVVRRFIDVPRVQLAPQTRFTQYELNTHVTIGHSTYAENGGLAEQSYTKTMKVLGGCTLEPVSRVDLVAAVRPEYGIKVTATLDTLRRALRPAVSSITPLTLERDTHPEAGTAIQQLILDYKYSTSANGVSITPRLTGIDSLIYEAWTDNVALLVFDAKKQRVGAHFGYPRPITLRRKGDYLIRVQIRHRSAKDLGGAEAVSIPVEFALASVFTKTVSNVRNSSKSIQLNNIMPVFLKTFAVNPPKDTVPGDILRGSLSASPNTADLLLEYVVPSKANEEKQPDESSTKSSSKKQGDSKKKEAEESQADKDRKAMQEAMRNLKIEWVKKAQDPDVRTELIRQLEAEQANDTQVLACAAGVAGLRAQDTAD</sequence>
<evidence type="ECO:0000313" key="11">
    <source>
        <dbReference type="EMBL" id="ORX65947.1"/>
    </source>
</evidence>
<dbReference type="InterPro" id="IPR022229">
    <property type="entry name" value="TPPII_Ig-like-2"/>
</dbReference>
<feature type="active site" description="Charge relay system" evidence="6">
    <location>
        <position position="45"/>
    </location>
</feature>
<dbReference type="RefSeq" id="XP_040740018.1">
    <property type="nucleotide sequence ID" value="XM_040885806.1"/>
</dbReference>
<dbReference type="SUPFAM" id="SSF52743">
    <property type="entry name" value="Subtilisin-like"/>
    <property type="match status" value="1"/>
</dbReference>
<proteinExistence type="inferred from homology"/>
<comment type="caution">
    <text evidence="11">The sequence shown here is derived from an EMBL/GenBank/DDBJ whole genome shotgun (WGS) entry which is preliminary data.</text>
</comment>
<dbReference type="InterPro" id="IPR046940">
    <property type="entry name" value="TPPII_Ig-like_sf"/>
</dbReference>
<feature type="region of interest" description="Disordered" evidence="7">
    <location>
        <begin position="873"/>
        <end position="915"/>
    </location>
</feature>
<comment type="similarity">
    <text evidence="1 6">Belongs to the peptidase S8 family.</text>
</comment>
<evidence type="ECO:0000256" key="5">
    <source>
        <dbReference type="ARBA" id="ARBA00022825"/>
    </source>
</evidence>
<evidence type="ECO:0000256" key="6">
    <source>
        <dbReference type="PROSITE-ProRule" id="PRU01240"/>
    </source>
</evidence>
<dbReference type="Proteomes" id="UP000193922">
    <property type="component" value="Unassembled WGS sequence"/>
</dbReference>
<evidence type="ECO:0000259" key="10">
    <source>
        <dbReference type="Pfam" id="PF21223"/>
    </source>
</evidence>
<dbReference type="GO" id="GO:0004177">
    <property type="term" value="F:aminopeptidase activity"/>
    <property type="evidence" value="ECO:0007669"/>
    <property type="project" value="UniProtKB-KW"/>
</dbReference>
<dbReference type="PANTHER" id="PTHR43806:SF14">
    <property type="entry name" value="TRIPEPTIDYL-PEPTIDASE 2"/>
    <property type="match status" value="1"/>
</dbReference>
<dbReference type="Pfam" id="PF00082">
    <property type="entry name" value="Peptidase_S8"/>
    <property type="match status" value="1"/>
</dbReference>
<feature type="active site" description="Charge relay system" evidence="6">
    <location>
        <position position="253"/>
    </location>
</feature>
<evidence type="ECO:0000313" key="12">
    <source>
        <dbReference type="Proteomes" id="UP000193922"/>
    </source>
</evidence>
<dbReference type="InterPro" id="IPR000209">
    <property type="entry name" value="Peptidase_S8/S53_dom"/>
</dbReference>
<dbReference type="Pfam" id="PF12580">
    <property type="entry name" value="TPPII"/>
    <property type="match status" value="1"/>
</dbReference>
<dbReference type="AlphaFoldDB" id="A0A1Y1VXD7"/>
<dbReference type="InterPro" id="IPR048383">
    <property type="entry name" value="TPPII_Ig-like-1"/>
</dbReference>
<dbReference type="Gene3D" id="2.60.40.3170">
    <property type="match status" value="1"/>
</dbReference>
<keyword evidence="12" id="KW-1185">Reference proteome</keyword>
<feature type="domain" description="Tripeptidyl-peptidase II first Ig-like" evidence="10">
    <location>
        <begin position="501"/>
        <end position="576"/>
    </location>
</feature>
<dbReference type="InterPro" id="IPR015500">
    <property type="entry name" value="Peptidase_S8_subtilisin-rel"/>
</dbReference>
<keyword evidence="2" id="KW-0031">Aminopeptidase</keyword>
<dbReference type="GeneID" id="63802454"/>
<dbReference type="PROSITE" id="PS51892">
    <property type="entry name" value="SUBTILASE"/>
    <property type="match status" value="1"/>
</dbReference>
<dbReference type="GO" id="GO:0006508">
    <property type="term" value="P:proteolysis"/>
    <property type="evidence" value="ECO:0007669"/>
    <property type="project" value="UniProtKB-KW"/>
</dbReference>
<evidence type="ECO:0000256" key="4">
    <source>
        <dbReference type="ARBA" id="ARBA00022801"/>
    </source>
</evidence>
<dbReference type="InterPro" id="IPR036852">
    <property type="entry name" value="Peptidase_S8/S53_dom_sf"/>
</dbReference>
<feature type="domain" description="Tripeptidyl peptidase II second Ig-like" evidence="9">
    <location>
        <begin position="670"/>
        <end position="810"/>
    </location>
</feature>
<dbReference type="GO" id="GO:0008240">
    <property type="term" value="F:tripeptidyl-peptidase activity"/>
    <property type="evidence" value="ECO:0007669"/>
    <property type="project" value="TreeGrafter"/>
</dbReference>
<keyword evidence="5 6" id="KW-0720">Serine protease</keyword>
<dbReference type="STRING" id="61395.A0A1Y1VXD7"/>
<dbReference type="Gene3D" id="2.20.25.690">
    <property type="match status" value="1"/>
</dbReference>